<reference evidence="5 6" key="1">
    <citation type="journal article" date="1992" name="Lakartidningen">
        <title>[Penicillin V and not amoxicillin is the first choice preparation in acute otitis].</title>
        <authorList>
            <person name="Kamme C."/>
            <person name="Lundgren K."/>
            <person name="Prellner K."/>
        </authorList>
    </citation>
    <scope>NUCLEOTIDE SEQUENCE [LARGE SCALE GENOMIC DNA]</scope>
    <source>
        <strain evidence="5 6">PC5538III-hc</strain>
    </source>
</reference>
<dbReference type="GO" id="GO:0003677">
    <property type="term" value="F:DNA binding"/>
    <property type="evidence" value="ECO:0007669"/>
    <property type="project" value="UniProtKB-KW"/>
</dbReference>
<proteinExistence type="predicted"/>
<comment type="caution">
    <text evidence="5">The sequence shown here is derived from an EMBL/GenBank/DDBJ whole genome shotgun (WGS) entry which is preliminary data.</text>
</comment>
<keyword evidence="2" id="KW-0238">DNA-binding</keyword>
<dbReference type="InterPro" id="IPR036390">
    <property type="entry name" value="WH_DNA-bd_sf"/>
</dbReference>
<dbReference type="InterPro" id="IPR000524">
    <property type="entry name" value="Tscrpt_reg_HTH_GntR"/>
</dbReference>
<evidence type="ECO:0000256" key="1">
    <source>
        <dbReference type="ARBA" id="ARBA00023015"/>
    </source>
</evidence>
<evidence type="ECO:0000256" key="3">
    <source>
        <dbReference type="ARBA" id="ARBA00023163"/>
    </source>
</evidence>
<sequence length="243" mass="28522">MEIIDNTSRVQLYYQLYDILLNKIKSGDYKPNDLFPTENELIEKYKVSRITVRKAMDMLSQEGLISKKRGIGTFVKAQKIENNLASIIDFNDNMKNKGYSHSTKVITNKIVECNNNISEALSIPNNTKLINIERLRLMQNEPICLESANLIYDRCPEVLNRDFNNESLRTFIKDNYKIIWKHAKQKITAINTDKRISNILNIKKGDPILYIERVSYCTDNIPLEYLEAYYRADMYYFTVDLEY</sequence>
<dbReference type="InterPro" id="IPR028978">
    <property type="entry name" value="Chorismate_lyase_/UTRA_dom_sf"/>
</dbReference>
<dbReference type="GO" id="GO:0003700">
    <property type="term" value="F:DNA-binding transcription factor activity"/>
    <property type="evidence" value="ECO:0007669"/>
    <property type="project" value="InterPro"/>
</dbReference>
<dbReference type="EMBL" id="SAXY01000053">
    <property type="protein sequence ID" value="TXJ39987.1"/>
    <property type="molecule type" value="Genomic_DNA"/>
</dbReference>
<dbReference type="Gene3D" id="1.10.10.10">
    <property type="entry name" value="Winged helix-like DNA-binding domain superfamily/Winged helix DNA-binding domain"/>
    <property type="match status" value="1"/>
</dbReference>
<dbReference type="SMART" id="SM00866">
    <property type="entry name" value="UTRA"/>
    <property type="match status" value="1"/>
</dbReference>
<dbReference type="InterPro" id="IPR036388">
    <property type="entry name" value="WH-like_DNA-bd_sf"/>
</dbReference>
<dbReference type="SMART" id="SM00345">
    <property type="entry name" value="HTH_GNTR"/>
    <property type="match status" value="1"/>
</dbReference>
<dbReference type="GO" id="GO:0045892">
    <property type="term" value="P:negative regulation of DNA-templated transcription"/>
    <property type="evidence" value="ECO:0007669"/>
    <property type="project" value="TreeGrafter"/>
</dbReference>
<dbReference type="PROSITE" id="PS50949">
    <property type="entry name" value="HTH_GNTR"/>
    <property type="match status" value="1"/>
</dbReference>
<dbReference type="PANTHER" id="PTHR44846:SF1">
    <property type="entry name" value="MANNOSYL-D-GLYCERATE TRANSPORT_METABOLISM SYSTEM REPRESSOR MNGR-RELATED"/>
    <property type="match status" value="1"/>
</dbReference>
<dbReference type="FunFam" id="1.10.10.10:FF:000079">
    <property type="entry name" value="GntR family transcriptional regulator"/>
    <property type="match status" value="1"/>
</dbReference>
<evidence type="ECO:0000256" key="2">
    <source>
        <dbReference type="ARBA" id="ARBA00023125"/>
    </source>
</evidence>
<keyword evidence="1" id="KW-0805">Transcription regulation</keyword>
<name>A0A5C8EPT7_BRAPL</name>
<dbReference type="Proteomes" id="UP000323176">
    <property type="component" value="Unassembled WGS sequence"/>
</dbReference>
<evidence type="ECO:0000313" key="5">
    <source>
        <dbReference type="EMBL" id="TXJ39987.1"/>
    </source>
</evidence>
<dbReference type="SUPFAM" id="SSF64288">
    <property type="entry name" value="Chorismate lyase-like"/>
    <property type="match status" value="1"/>
</dbReference>
<evidence type="ECO:0000313" key="6">
    <source>
        <dbReference type="Proteomes" id="UP000323176"/>
    </source>
</evidence>
<dbReference type="CDD" id="cd07377">
    <property type="entry name" value="WHTH_GntR"/>
    <property type="match status" value="1"/>
</dbReference>
<dbReference type="PANTHER" id="PTHR44846">
    <property type="entry name" value="MANNOSYL-D-GLYCERATE TRANSPORT/METABOLISM SYSTEM REPRESSOR MNGR-RELATED"/>
    <property type="match status" value="1"/>
</dbReference>
<accession>A0A5C8EPT7</accession>
<dbReference type="SUPFAM" id="SSF46785">
    <property type="entry name" value="Winged helix' DNA-binding domain"/>
    <property type="match status" value="1"/>
</dbReference>
<dbReference type="InterPro" id="IPR011663">
    <property type="entry name" value="UTRA"/>
</dbReference>
<dbReference type="PRINTS" id="PR00035">
    <property type="entry name" value="HTHGNTR"/>
</dbReference>
<dbReference type="AlphaFoldDB" id="A0A5C8EPT7"/>
<gene>
    <name evidence="5" type="ORF">EPJ72_08650</name>
</gene>
<protein>
    <submittedName>
        <fullName evidence="5">GntR family transcriptional regulator</fullName>
    </submittedName>
</protein>
<keyword evidence="3" id="KW-0804">Transcription</keyword>
<evidence type="ECO:0000259" key="4">
    <source>
        <dbReference type="PROSITE" id="PS50949"/>
    </source>
</evidence>
<dbReference type="Pfam" id="PF00392">
    <property type="entry name" value="GntR"/>
    <property type="match status" value="1"/>
</dbReference>
<organism evidence="5 6">
    <name type="scientific">Brachyspira pilosicoli</name>
    <name type="common">Serpulina pilosicoli</name>
    <dbReference type="NCBI Taxonomy" id="52584"/>
    <lineage>
        <taxon>Bacteria</taxon>
        <taxon>Pseudomonadati</taxon>
        <taxon>Spirochaetota</taxon>
        <taxon>Spirochaetia</taxon>
        <taxon>Brachyspirales</taxon>
        <taxon>Brachyspiraceae</taxon>
        <taxon>Brachyspira</taxon>
    </lineage>
</organism>
<dbReference type="Pfam" id="PF07702">
    <property type="entry name" value="UTRA"/>
    <property type="match status" value="1"/>
</dbReference>
<dbReference type="Gene3D" id="3.40.1410.10">
    <property type="entry name" value="Chorismate lyase-like"/>
    <property type="match status" value="1"/>
</dbReference>
<dbReference type="InterPro" id="IPR050679">
    <property type="entry name" value="Bact_HTH_transcr_reg"/>
</dbReference>
<feature type="domain" description="HTH gntR-type" evidence="4">
    <location>
        <begin position="10"/>
        <end position="78"/>
    </location>
</feature>
<dbReference type="OrthoDB" id="369590at2"/>